<dbReference type="RefSeq" id="WP_305107318.1">
    <property type="nucleotide sequence ID" value="NZ_JAUTWS010000048.1"/>
</dbReference>
<comment type="caution">
    <text evidence="1">The sequence shown here is derived from an EMBL/GenBank/DDBJ whole genome shotgun (WGS) entry which is preliminary data.</text>
</comment>
<sequence length="133" mass="13583">MRYAIIDSGRVVNVAEAEPDFAAARGWVASETAGPGWTFDGIGFAPPVEPTPKRVVSAAEFIALFTPAEVAAQFTADARLMVGAMTVLGQGSCNLDSPETAALLGLAVQLGVLATDRVPQILAGTPPSSAPST</sequence>
<keyword evidence="2" id="KW-1185">Reference proteome</keyword>
<evidence type="ECO:0000313" key="2">
    <source>
        <dbReference type="Proteomes" id="UP001243009"/>
    </source>
</evidence>
<protein>
    <submittedName>
        <fullName evidence="1">Uncharacterized protein</fullName>
    </submittedName>
</protein>
<accession>A0ABT9E8D8</accession>
<dbReference type="Proteomes" id="UP001243009">
    <property type="component" value="Unassembled WGS sequence"/>
</dbReference>
<reference evidence="1 2" key="1">
    <citation type="submission" date="2023-08" db="EMBL/GenBank/DDBJ databases">
        <title>The draft genome sequence of Paracraurococcus sp. LOR1-02.</title>
        <authorList>
            <person name="Kingkaew E."/>
            <person name="Tanasupawat S."/>
        </authorList>
    </citation>
    <scope>NUCLEOTIDE SEQUENCE [LARGE SCALE GENOMIC DNA]</scope>
    <source>
        <strain evidence="1 2">LOR1-02</strain>
    </source>
</reference>
<proteinExistence type="predicted"/>
<gene>
    <name evidence="1" type="ORF">Q7A36_29235</name>
</gene>
<organism evidence="1 2">
    <name type="scientific">Paracraurococcus lichenis</name>
    <dbReference type="NCBI Taxonomy" id="3064888"/>
    <lineage>
        <taxon>Bacteria</taxon>
        <taxon>Pseudomonadati</taxon>
        <taxon>Pseudomonadota</taxon>
        <taxon>Alphaproteobacteria</taxon>
        <taxon>Acetobacterales</taxon>
        <taxon>Roseomonadaceae</taxon>
        <taxon>Paracraurococcus</taxon>
    </lineage>
</organism>
<evidence type="ECO:0000313" key="1">
    <source>
        <dbReference type="EMBL" id="MDO9712462.1"/>
    </source>
</evidence>
<dbReference type="EMBL" id="JAUTWS010000048">
    <property type="protein sequence ID" value="MDO9712462.1"/>
    <property type="molecule type" value="Genomic_DNA"/>
</dbReference>
<name>A0ABT9E8D8_9PROT</name>